<dbReference type="AlphaFoldDB" id="A0A1L8CPS3"/>
<feature type="transmembrane region" description="Helical" evidence="8">
    <location>
        <begin position="26"/>
        <end position="52"/>
    </location>
</feature>
<dbReference type="InterPro" id="IPR051447">
    <property type="entry name" value="Lipoprotein-release_system"/>
</dbReference>
<evidence type="ECO:0000256" key="4">
    <source>
        <dbReference type="ARBA" id="ARBA00022475"/>
    </source>
</evidence>
<keyword evidence="11" id="KW-0449">Lipoprotein</keyword>
<keyword evidence="12" id="KW-1185">Reference proteome</keyword>
<dbReference type="EMBL" id="BDFD01000017">
    <property type="protein sequence ID" value="GAV20925.1"/>
    <property type="molecule type" value="Genomic_DNA"/>
</dbReference>
<accession>A0A1L8CPS3</accession>
<keyword evidence="6 8" id="KW-1133">Transmembrane helix</keyword>
<evidence type="ECO:0000256" key="8">
    <source>
        <dbReference type="SAM" id="Phobius"/>
    </source>
</evidence>
<dbReference type="GO" id="GO:0044874">
    <property type="term" value="P:lipoprotein localization to outer membrane"/>
    <property type="evidence" value="ECO:0007669"/>
    <property type="project" value="TreeGrafter"/>
</dbReference>
<dbReference type="InterPro" id="IPR011925">
    <property type="entry name" value="LolCE_TM"/>
</dbReference>
<name>A0A1L8CPS3_9PROT</name>
<dbReference type="NCBIfam" id="TIGR02212">
    <property type="entry name" value="lolCE"/>
    <property type="match status" value="1"/>
</dbReference>
<dbReference type="InterPro" id="IPR003838">
    <property type="entry name" value="ABC3_permease_C"/>
</dbReference>
<dbReference type="RefSeq" id="WP_227819462.1">
    <property type="nucleotide sequence ID" value="NZ_BDFD01000017.1"/>
</dbReference>
<evidence type="ECO:0000256" key="2">
    <source>
        <dbReference type="ARBA" id="ARBA00005236"/>
    </source>
</evidence>
<evidence type="ECO:0000313" key="11">
    <source>
        <dbReference type="EMBL" id="GAV20925.1"/>
    </source>
</evidence>
<evidence type="ECO:0000259" key="9">
    <source>
        <dbReference type="Pfam" id="PF02687"/>
    </source>
</evidence>
<evidence type="ECO:0000259" key="10">
    <source>
        <dbReference type="Pfam" id="PF12704"/>
    </source>
</evidence>
<feature type="domain" description="ABC3 transporter permease C-terminal" evidence="9">
    <location>
        <begin position="276"/>
        <end position="409"/>
    </location>
</feature>
<keyword evidence="7 8" id="KW-0472">Membrane</keyword>
<reference evidence="11 12" key="1">
    <citation type="journal article" date="2017" name="Arch. Microbiol.">
        <title>Mariprofundus micogutta sp. nov., a novel iron-oxidizing zetaproteobacterium isolated from a deep-sea hydrothermal field at the Bayonnaise knoll of the Izu-Ogasawara arc, and a description of Mariprofundales ord. nov. and Zetaproteobacteria classis nov.</title>
        <authorList>
            <person name="Makita H."/>
            <person name="Tanaka E."/>
            <person name="Mitsunobu S."/>
            <person name="Miyazaki M."/>
            <person name="Nunoura T."/>
            <person name="Uematsu K."/>
            <person name="Takaki Y."/>
            <person name="Nishi S."/>
            <person name="Shimamura S."/>
            <person name="Takai K."/>
        </authorList>
    </citation>
    <scope>NUCLEOTIDE SEQUENCE [LARGE SCALE GENOMIC DNA]</scope>
    <source>
        <strain evidence="11 12">ET2</strain>
    </source>
</reference>
<dbReference type="Pfam" id="PF12704">
    <property type="entry name" value="MacB_PCD"/>
    <property type="match status" value="1"/>
</dbReference>
<evidence type="ECO:0000256" key="6">
    <source>
        <dbReference type="ARBA" id="ARBA00022989"/>
    </source>
</evidence>
<dbReference type="GO" id="GO:0042953">
    <property type="term" value="P:lipoprotein transport"/>
    <property type="evidence" value="ECO:0007669"/>
    <property type="project" value="InterPro"/>
</dbReference>
<evidence type="ECO:0000256" key="7">
    <source>
        <dbReference type="ARBA" id="ARBA00023136"/>
    </source>
</evidence>
<proteinExistence type="inferred from homology"/>
<dbReference type="InterPro" id="IPR025857">
    <property type="entry name" value="MacB_PCD"/>
</dbReference>
<evidence type="ECO:0000256" key="3">
    <source>
        <dbReference type="ARBA" id="ARBA00022448"/>
    </source>
</evidence>
<dbReference type="PANTHER" id="PTHR30489">
    <property type="entry name" value="LIPOPROTEIN-RELEASING SYSTEM TRANSMEMBRANE PROTEIN LOLE"/>
    <property type="match status" value="1"/>
</dbReference>
<dbReference type="STRING" id="1921010.MMIC_P1903"/>
<evidence type="ECO:0000256" key="1">
    <source>
        <dbReference type="ARBA" id="ARBA00004651"/>
    </source>
</evidence>
<evidence type="ECO:0000256" key="5">
    <source>
        <dbReference type="ARBA" id="ARBA00022692"/>
    </source>
</evidence>
<comment type="caution">
    <text evidence="11">The sequence shown here is derived from an EMBL/GenBank/DDBJ whole genome shotgun (WGS) entry which is preliminary data.</text>
</comment>
<keyword evidence="3" id="KW-0813">Transport</keyword>
<dbReference type="GO" id="GO:0098797">
    <property type="term" value="C:plasma membrane protein complex"/>
    <property type="evidence" value="ECO:0007669"/>
    <property type="project" value="TreeGrafter"/>
</dbReference>
<organism evidence="11 12">
    <name type="scientific">Mariprofundus micogutta</name>
    <dbReference type="NCBI Taxonomy" id="1921010"/>
    <lineage>
        <taxon>Bacteria</taxon>
        <taxon>Pseudomonadati</taxon>
        <taxon>Pseudomonadota</taxon>
        <taxon>Candidatius Mariprofundia</taxon>
        <taxon>Mariprofundales</taxon>
        <taxon>Mariprofundaceae</taxon>
        <taxon>Mariprofundus</taxon>
    </lineage>
</organism>
<feature type="transmembrane region" description="Helical" evidence="8">
    <location>
        <begin position="272"/>
        <end position="298"/>
    </location>
</feature>
<evidence type="ECO:0000313" key="12">
    <source>
        <dbReference type="Proteomes" id="UP000231632"/>
    </source>
</evidence>
<gene>
    <name evidence="11" type="ORF">MMIC_P1903</name>
</gene>
<dbReference type="Pfam" id="PF02687">
    <property type="entry name" value="FtsX"/>
    <property type="match status" value="1"/>
</dbReference>
<comment type="subcellular location">
    <subcellularLocation>
        <location evidence="1">Cell membrane</location>
        <topology evidence="1">Multi-pass membrane protein</topology>
    </subcellularLocation>
</comment>
<dbReference type="Proteomes" id="UP000231632">
    <property type="component" value="Unassembled WGS sequence"/>
</dbReference>
<feature type="transmembrane region" description="Helical" evidence="8">
    <location>
        <begin position="382"/>
        <end position="402"/>
    </location>
</feature>
<feature type="domain" description="MacB-like periplasmic core" evidence="10">
    <location>
        <begin position="36"/>
        <end position="244"/>
    </location>
</feature>
<sequence>MKQGFFRSYEWMLARRYLRSRRSEKFVSLISWSSGIGIAIGVMTLIVVLSVMNGAAVEIRDKLLGFSSHIDVQGPGDTLSEWPAWLQQSESLPGVKRAAPYIQSQVLASYGSRAFGALLKGVDATRSDDIAAHVVKGRFIGSGVSPFEVVMGKTLARKLGLDVGDKVRLMSPSGGISPSGASPRMRAFELVGIFDSGFHEYDVGVIITPLQAVQRLNRLGNSVTGIELFLDDRDQANAVAKLARQSLPTGAWVTDWQQRHRAFFNALKTERVAMGVILSLIIMVAVFNMVASLVMVVMERRKEIAILKTVGATHSSVMRVFLLMGMMLSGVGTMLGSVLGLLLAWKLDPLLAWIEKMLGMQFMSGEVYFIDHVPSVIDFSSVVMIVVASLIMGLLATFYPAWRAASVPPAEALRYE</sequence>
<comment type="similarity">
    <text evidence="2">Belongs to the ABC-4 integral membrane protein family. LolC/E subfamily.</text>
</comment>
<keyword evidence="4" id="KW-1003">Cell membrane</keyword>
<dbReference type="PANTHER" id="PTHR30489:SF0">
    <property type="entry name" value="LIPOPROTEIN-RELEASING SYSTEM TRANSMEMBRANE PROTEIN LOLE"/>
    <property type="match status" value="1"/>
</dbReference>
<feature type="transmembrane region" description="Helical" evidence="8">
    <location>
        <begin position="319"/>
        <end position="344"/>
    </location>
</feature>
<keyword evidence="5 8" id="KW-0812">Transmembrane</keyword>
<protein>
    <submittedName>
        <fullName evidence="11">Lipoprotein-releasing system permease protein</fullName>
    </submittedName>
</protein>